<comment type="caution">
    <text evidence="2">The sequence shown here is derived from an EMBL/GenBank/DDBJ whole genome shotgun (WGS) entry which is preliminary data.</text>
</comment>
<feature type="chain" id="PRO_5004709910" evidence="1">
    <location>
        <begin position="22"/>
        <end position="106"/>
    </location>
</feature>
<dbReference type="HOGENOM" id="CLU_152553_0_0_6"/>
<keyword evidence="3" id="KW-1185">Reference proteome</keyword>
<sequence length="106" mass="11577">MLNKRVLCFAVMCLGLQTGFAATSWPPETGAKVVGNALEYPTTLSGQQKSMTDFLNHGAKIINTQMGERGPIFTLQQGKKFLLCFIYPANPETDQNVATSKCYGLN</sequence>
<gene>
    <name evidence="2" type="ORF">P256_01491</name>
</gene>
<organism evidence="2 3">
    <name type="scientific">Acinetobacter nectaris CIP 110549</name>
    <dbReference type="NCBI Taxonomy" id="1392540"/>
    <lineage>
        <taxon>Bacteria</taxon>
        <taxon>Pseudomonadati</taxon>
        <taxon>Pseudomonadota</taxon>
        <taxon>Gammaproteobacteria</taxon>
        <taxon>Moraxellales</taxon>
        <taxon>Moraxellaceae</taxon>
        <taxon>Acinetobacter</taxon>
    </lineage>
</organism>
<evidence type="ECO:0000313" key="3">
    <source>
        <dbReference type="Proteomes" id="UP000023785"/>
    </source>
</evidence>
<keyword evidence="1" id="KW-0732">Signal</keyword>
<proteinExistence type="predicted"/>
<accession>V2UTJ9</accession>
<protein>
    <submittedName>
        <fullName evidence="2">Uncharacterized protein</fullName>
    </submittedName>
</protein>
<name>V2UTJ9_9GAMM</name>
<evidence type="ECO:0000256" key="1">
    <source>
        <dbReference type="SAM" id="SignalP"/>
    </source>
</evidence>
<dbReference type="AlphaFoldDB" id="V2UTJ9"/>
<evidence type="ECO:0000313" key="2">
    <source>
        <dbReference type="EMBL" id="ESK38674.1"/>
    </source>
</evidence>
<dbReference type="Proteomes" id="UP000023785">
    <property type="component" value="Unassembled WGS sequence"/>
</dbReference>
<feature type="signal peptide" evidence="1">
    <location>
        <begin position="1"/>
        <end position="21"/>
    </location>
</feature>
<dbReference type="RefSeq" id="WP_023273113.1">
    <property type="nucleotide sequence ID" value="NZ_KI530723.1"/>
</dbReference>
<reference evidence="2 3" key="1">
    <citation type="submission" date="2013-10" db="EMBL/GenBank/DDBJ databases">
        <title>The Genome Sequence of Acinetobacter nectaris CIP 110549.</title>
        <authorList>
            <consortium name="The Broad Institute Genomics Platform"/>
            <consortium name="The Broad Institute Genome Sequencing Center for Infectious Disease"/>
            <person name="Cerqueira G."/>
            <person name="Feldgarden M."/>
            <person name="Courvalin P."/>
            <person name="Grillot-Courvalin C."/>
            <person name="Clermont D."/>
            <person name="Rocha E."/>
            <person name="Yoon E.-J."/>
            <person name="Nemec A."/>
            <person name="Young S.K."/>
            <person name="Zeng Q."/>
            <person name="Gargeya S."/>
            <person name="Fitzgerald M."/>
            <person name="Abouelleil A."/>
            <person name="Alvarado L."/>
            <person name="Berlin A.M."/>
            <person name="Chapman S.B."/>
            <person name="Gainer-Dewar J."/>
            <person name="Goldberg J."/>
            <person name="Gnerre S."/>
            <person name="Griggs A."/>
            <person name="Gujja S."/>
            <person name="Hansen M."/>
            <person name="Howarth C."/>
            <person name="Imamovic A."/>
            <person name="Ireland A."/>
            <person name="Larimer J."/>
            <person name="McCowan C."/>
            <person name="Murphy C."/>
            <person name="Pearson M."/>
            <person name="Poon T.W."/>
            <person name="Priest M."/>
            <person name="Roberts A."/>
            <person name="Saif S."/>
            <person name="Shea T."/>
            <person name="Sykes S."/>
            <person name="Wortman J."/>
            <person name="Nusbaum C."/>
            <person name="Birren B."/>
        </authorList>
    </citation>
    <scope>NUCLEOTIDE SEQUENCE [LARGE SCALE GENOMIC DNA]</scope>
    <source>
        <strain evidence="2 3">CIP 110549</strain>
    </source>
</reference>
<dbReference type="eggNOG" id="ENOG5032XS6">
    <property type="taxonomic scope" value="Bacteria"/>
</dbReference>
<dbReference type="PATRIC" id="fig|1392540.3.peg.1442"/>
<dbReference type="EMBL" id="AYER01000006">
    <property type="protein sequence ID" value="ESK38674.1"/>
    <property type="molecule type" value="Genomic_DNA"/>
</dbReference>